<name>G0AG77_COLFT</name>
<accession>G0AG77</accession>
<proteinExistence type="predicted"/>
<dbReference type="eggNOG" id="COG3065">
    <property type="taxonomic scope" value="Bacteria"/>
</dbReference>
<organism evidence="2 3">
    <name type="scientific">Collimonas fungivorans (strain Ter331)</name>
    <dbReference type="NCBI Taxonomy" id="1005048"/>
    <lineage>
        <taxon>Bacteria</taxon>
        <taxon>Pseudomonadati</taxon>
        <taxon>Pseudomonadota</taxon>
        <taxon>Betaproteobacteria</taxon>
        <taxon>Burkholderiales</taxon>
        <taxon>Oxalobacteraceae</taxon>
        <taxon>Collimonas</taxon>
    </lineage>
</organism>
<feature type="chain" id="PRO_5003396768" description="Lipoprotein" evidence="1">
    <location>
        <begin position="24"/>
        <end position="165"/>
    </location>
</feature>
<evidence type="ECO:0000313" key="2">
    <source>
        <dbReference type="EMBL" id="AEK59968.1"/>
    </source>
</evidence>
<dbReference type="NCBIfam" id="NF038027">
    <property type="entry name" value="TssQ_fam"/>
    <property type="match status" value="1"/>
</dbReference>
<keyword evidence="3" id="KW-1185">Reference proteome</keyword>
<protein>
    <recommendedName>
        <fullName evidence="4">Lipoprotein</fullName>
    </recommendedName>
</protein>
<reference evidence="2 3" key="3">
    <citation type="journal article" date="2008" name="FEMS Microbiol. Ecol.">
        <title>Identification and characterization of genes underlying chitinolysis in Collimonas fungivorans Ter331.</title>
        <authorList>
            <person name="Fritsche K."/>
            <person name="de Boer W."/>
            <person name="Gerards S."/>
            <person name="van den Berg M."/>
            <person name="van Veen J.A."/>
            <person name="Leveau J.H."/>
        </authorList>
    </citation>
    <scope>NUCLEOTIDE SEQUENCE [LARGE SCALE GENOMIC DNA]</scope>
    <source>
        <strain evidence="2 3">Ter331</strain>
    </source>
</reference>
<evidence type="ECO:0000256" key="1">
    <source>
        <dbReference type="SAM" id="SignalP"/>
    </source>
</evidence>
<dbReference type="STRING" id="1005048.CFU_0130"/>
<feature type="signal peptide" evidence="1">
    <location>
        <begin position="1"/>
        <end position="23"/>
    </location>
</feature>
<dbReference type="HOGENOM" id="CLU_134840_1_0_4"/>
<dbReference type="Proteomes" id="UP000008392">
    <property type="component" value="Chromosome"/>
</dbReference>
<dbReference type="Gene3D" id="1.25.40.10">
    <property type="entry name" value="Tetratricopeptide repeat domain"/>
    <property type="match status" value="1"/>
</dbReference>
<evidence type="ECO:0000313" key="3">
    <source>
        <dbReference type="Proteomes" id="UP000008392"/>
    </source>
</evidence>
<dbReference type="InterPro" id="IPR011990">
    <property type="entry name" value="TPR-like_helical_dom_sf"/>
</dbReference>
<sequence>MHFSKERVMTPSFTRISSFAMLAAAVMLGACDTLDTITKPATAASTPGGSTATAAAAAVPEPPAPPAALTDGIALYNKGSYSAAIKRFTNTPEIWSADIATQTEALKYMAFSYCVTSRKKLCRQQFDKALKLDPGFDLTAGEKGHPLWGPVFNQAKKAAATTAKK</sequence>
<dbReference type="PROSITE" id="PS51257">
    <property type="entry name" value="PROKAR_LIPOPROTEIN"/>
    <property type="match status" value="1"/>
</dbReference>
<reference evidence="2 3" key="1">
    <citation type="journal article" date="2004" name="Environ. Microbiol.">
        <title>Phylogeny-function analysis of (meta)genomic libraries: screening for expression of ribosomal RNA genes by large-insert library fluorescent in situ hybridization (LIL-FISH).</title>
        <authorList>
            <person name="Leveau J.H."/>
            <person name="Gerards S."/>
            <person name="de Boer W."/>
            <person name="van Veen J.A."/>
        </authorList>
    </citation>
    <scope>NUCLEOTIDE SEQUENCE [LARGE SCALE GENOMIC DNA]</scope>
    <source>
        <strain evidence="2 3">Ter331</strain>
    </source>
</reference>
<dbReference type="EMBL" id="CP002745">
    <property type="protein sequence ID" value="AEK59968.1"/>
    <property type="molecule type" value="Genomic_DNA"/>
</dbReference>
<reference evidence="2 3" key="2">
    <citation type="journal article" date="2006" name="J. Microbiol. Methods">
        <title>Genomic flank-sequencing of plasposon insertion sites for rapid identification of functional genes.</title>
        <authorList>
            <person name="Leveau J.H."/>
            <person name="Gerards S."/>
            <person name="Fritsche K."/>
            <person name="Zondag G."/>
            <person name="van Veen J.A."/>
        </authorList>
    </citation>
    <scope>NUCLEOTIDE SEQUENCE [LARGE SCALE GENOMIC DNA]</scope>
    <source>
        <strain evidence="2 3">Ter331</strain>
    </source>
</reference>
<dbReference type="SUPFAM" id="SSF48452">
    <property type="entry name" value="TPR-like"/>
    <property type="match status" value="1"/>
</dbReference>
<evidence type="ECO:0008006" key="4">
    <source>
        <dbReference type="Google" id="ProtNLM"/>
    </source>
</evidence>
<reference evidence="2 3" key="5">
    <citation type="journal article" date="2011" name="ISME J.">
        <title>Dual transcriptional profiling of a bacterial/fungal confrontation: Collimonas fungivorans versus Aspergillus niger.</title>
        <authorList>
            <person name="Mela F."/>
            <person name="Fritsche K."/>
            <person name="de Boer W."/>
            <person name="van Veen J.A."/>
            <person name="de Graaff L.H."/>
            <person name="van den Berg M."/>
            <person name="Leveau J.H."/>
        </authorList>
    </citation>
    <scope>NUCLEOTIDE SEQUENCE [LARGE SCALE GENOMIC DNA]</scope>
    <source>
        <strain evidence="2 3">Ter331</strain>
    </source>
</reference>
<gene>
    <name evidence="2" type="ordered locus">CFU_0130</name>
</gene>
<dbReference type="KEGG" id="cfu:CFU_0130"/>
<reference evidence="2 3" key="4">
    <citation type="journal article" date="2010" name="Environ. Microbiol.">
        <title>The bacterial genus Collimonas: mycophagy, weathering and other adaptive solutions to life in oligotrophic soil environments.</title>
        <authorList>
            <person name="Leveau J.H."/>
            <person name="Uroz S."/>
            <person name="de Boer W."/>
        </authorList>
    </citation>
    <scope>NUCLEOTIDE SEQUENCE [LARGE SCALE GENOMIC DNA]</scope>
    <source>
        <strain evidence="2 3">Ter331</strain>
    </source>
</reference>
<dbReference type="AlphaFoldDB" id="G0AG77"/>
<dbReference type="InterPro" id="IPR047780">
    <property type="entry name" value="TssQ-like"/>
</dbReference>
<keyword evidence="1" id="KW-0732">Signal</keyword>
<reference evidence="3" key="6">
    <citation type="submission" date="2011-05" db="EMBL/GenBank/DDBJ databases">
        <title>Complete sequence of Collimonas fungivorans Ter331.</title>
        <authorList>
            <person name="Leveau J.H."/>
        </authorList>
    </citation>
    <scope>NUCLEOTIDE SEQUENCE [LARGE SCALE GENOMIC DNA]</scope>
    <source>
        <strain evidence="3">Ter331</strain>
    </source>
</reference>